<dbReference type="EMBL" id="JAUESC010000002">
    <property type="protein sequence ID" value="KAK0604463.1"/>
    <property type="molecule type" value="Genomic_DNA"/>
</dbReference>
<comment type="caution">
    <text evidence="2">The sequence shown here is derived from an EMBL/GenBank/DDBJ whole genome shotgun (WGS) entry which is preliminary data.</text>
</comment>
<protein>
    <submittedName>
        <fullName evidence="2">Uncharacterized protein</fullName>
    </submittedName>
</protein>
<evidence type="ECO:0000256" key="1">
    <source>
        <dbReference type="SAM" id="MobiDB-lite"/>
    </source>
</evidence>
<evidence type="ECO:0000313" key="3">
    <source>
        <dbReference type="Proteomes" id="UP001168877"/>
    </source>
</evidence>
<reference evidence="2" key="1">
    <citation type="journal article" date="2022" name="Plant J.">
        <title>Strategies of tolerance reflected in two North American maple genomes.</title>
        <authorList>
            <person name="McEvoy S.L."/>
            <person name="Sezen U.U."/>
            <person name="Trouern-Trend A."/>
            <person name="McMahon S.M."/>
            <person name="Schaberg P.G."/>
            <person name="Yang J."/>
            <person name="Wegrzyn J.L."/>
            <person name="Swenson N.G."/>
        </authorList>
    </citation>
    <scope>NUCLEOTIDE SEQUENCE</scope>
    <source>
        <strain evidence="2">NS2018</strain>
    </source>
</reference>
<feature type="compositionally biased region" description="Basic and acidic residues" evidence="1">
    <location>
        <begin position="22"/>
        <end position="39"/>
    </location>
</feature>
<accession>A0AA39TAK8</accession>
<name>A0AA39TAK8_ACESA</name>
<sequence>MFEACQAGEAQAERIRQLEAQLKESEDRRSRAEFAHQEGVRSSQNALLRAEQNAEDAKSTYECRIEDLERQALTRGMVSAGEFFKQKNRTTDRAKANWSLSIRKHVDTSLESLRIQMKEWRAYCKSKGKAPHPMHLEVPTTESFSTFYACEKAGINNERPNLGPVPGTDYSY</sequence>
<keyword evidence="3" id="KW-1185">Reference proteome</keyword>
<dbReference type="AlphaFoldDB" id="A0AA39TAK8"/>
<organism evidence="2 3">
    <name type="scientific">Acer saccharum</name>
    <name type="common">Sugar maple</name>
    <dbReference type="NCBI Taxonomy" id="4024"/>
    <lineage>
        <taxon>Eukaryota</taxon>
        <taxon>Viridiplantae</taxon>
        <taxon>Streptophyta</taxon>
        <taxon>Embryophyta</taxon>
        <taxon>Tracheophyta</taxon>
        <taxon>Spermatophyta</taxon>
        <taxon>Magnoliopsida</taxon>
        <taxon>eudicotyledons</taxon>
        <taxon>Gunneridae</taxon>
        <taxon>Pentapetalae</taxon>
        <taxon>rosids</taxon>
        <taxon>malvids</taxon>
        <taxon>Sapindales</taxon>
        <taxon>Sapindaceae</taxon>
        <taxon>Hippocastanoideae</taxon>
        <taxon>Acereae</taxon>
        <taxon>Acer</taxon>
    </lineage>
</organism>
<feature type="region of interest" description="Disordered" evidence="1">
    <location>
        <begin position="22"/>
        <end position="53"/>
    </location>
</feature>
<reference evidence="2" key="2">
    <citation type="submission" date="2023-06" db="EMBL/GenBank/DDBJ databases">
        <authorList>
            <person name="Swenson N.G."/>
            <person name="Wegrzyn J.L."/>
            <person name="Mcevoy S.L."/>
        </authorList>
    </citation>
    <scope>NUCLEOTIDE SEQUENCE</scope>
    <source>
        <strain evidence="2">NS2018</strain>
        <tissue evidence="2">Leaf</tissue>
    </source>
</reference>
<proteinExistence type="predicted"/>
<dbReference type="Proteomes" id="UP001168877">
    <property type="component" value="Unassembled WGS sequence"/>
</dbReference>
<evidence type="ECO:0000313" key="2">
    <source>
        <dbReference type="EMBL" id="KAK0604463.1"/>
    </source>
</evidence>
<gene>
    <name evidence="2" type="ORF">LWI29_015902</name>
</gene>